<gene>
    <name evidence="2" type="ORF">Bpfe_006878</name>
</gene>
<keyword evidence="1" id="KW-0472">Membrane</keyword>
<sequence>YKHIFSPAKGHLTRVRRLIRARIAVFVVVIVSALVMVPNYMMNKLVTVPFINR</sequence>
<feature type="non-terminal residue" evidence="2">
    <location>
        <position position="1"/>
    </location>
</feature>
<organism evidence="2 3">
    <name type="scientific">Biomphalaria pfeifferi</name>
    <name type="common">Bloodfluke planorb</name>
    <name type="synonym">Freshwater snail</name>
    <dbReference type="NCBI Taxonomy" id="112525"/>
    <lineage>
        <taxon>Eukaryota</taxon>
        <taxon>Metazoa</taxon>
        <taxon>Spiralia</taxon>
        <taxon>Lophotrochozoa</taxon>
        <taxon>Mollusca</taxon>
        <taxon>Gastropoda</taxon>
        <taxon>Heterobranchia</taxon>
        <taxon>Euthyneura</taxon>
        <taxon>Panpulmonata</taxon>
        <taxon>Hygrophila</taxon>
        <taxon>Lymnaeoidea</taxon>
        <taxon>Planorbidae</taxon>
        <taxon>Biomphalaria</taxon>
    </lineage>
</organism>
<proteinExistence type="predicted"/>
<dbReference type="AlphaFoldDB" id="A0AAD8C0Y8"/>
<keyword evidence="1" id="KW-1133">Transmembrane helix</keyword>
<name>A0AAD8C0Y8_BIOPF</name>
<keyword evidence="1" id="KW-0812">Transmembrane</keyword>
<evidence type="ECO:0000313" key="3">
    <source>
        <dbReference type="Proteomes" id="UP001233172"/>
    </source>
</evidence>
<dbReference type="Proteomes" id="UP001233172">
    <property type="component" value="Unassembled WGS sequence"/>
</dbReference>
<reference evidence="2" key="2">
    <citation type="submission" date="2023-04" db="EMBL/GenBank/DDBJ databases">
        <authorList>
            <person name="Bu L."/>
            <person name="Lu L."/>
            <person name="Laidemitt M.R."/>
            <person name="Zhang S.M."/>
            <person name="Mutuku M."/>
            <person name="Mkoji G."/>
            <person name="Steinauer M."/>
            <person name="Loker E.S."/>
        </authorList>
    </citation>
    <scope>NUCLEOTIDE SEQUENCE</scope>
    <source>
        <strain evidence="2">KasaAsao</strain>
        <tissue evidence="2">Whole Snail</tissue>
    </source>
</reference>
<protein>
    <submittedName>
        <fullName evidence="2">G-protein coupled receptor 139</fullName>
    </submittedName>
</protein>
<keyword evidence="3" id="KW-1185">Reference proteome</keyword>
<keyword evidence="2" id="KW-0675">Receptor</keyword>
<dbReference type="EMBL" id="JASAOG010000020">
    <property type="protein sequence ID" value="KAK0063727.1"/>
    <property type="molecule type" value="Genomic_DNA"/>
</dbReference>
<evidence type="ECO:0000256" key="1">
    <source>
        <dbReference type="SAM" id="Phobius"/>
    </source>
</evidence>
<reference evidence="2" key="1">
    <citation type="journal article" date="2023" name="PLoS Negl. Trop. Dis.">
        <title>A genome sequence for Biomphalaria pfeifferi, the major vector snail for the human-infecting parasite Schistosoma mansoni.</title>
        <authorList>
            <person name="Bu L."/>
            <person name="Lu L."/>
            <person name="Laidemitt M.R."/>
            <person name="Zhang S.M."/>
            <person name="Mutuku M."/>
            <person name="Mkoji G."/>
            <person name="Steinauer M."/>
            <person name="Loker E.S."/>
        </authorList>
    </citation>
    <scope>NUCLEOTIDE SEQUENCE</scope>
    <source>
        <strain evidence="2">KasaAsao</strain>
    </source>
</reference>
<accession>A0AAD8C0Y8</accession>
<feature type="non-terminal residue" evidence="2">
    <location>
        <position position="53"/>
    </location>
</feature>
<evidence type="ECO:0000313" key="2">
    <source>
        <dbReference type="EMBL" id="KAK0063727.1"/>
    </source>
</evidence>
<feature type="transmembrane region" description="Helical" evidence="1">
    <location>
        <begin position="21"/>
        <end position="41"/>
    </location>
</feature>
<comment type="caution">
    <text evidence="2">The sequence shown here is derived from an EMBL/GenBank/DDBJ whole genome shotgun (WGS) entry which is preliminary data.</text>
</comment>